<feature type="compositionally biased region" description="Polar residues" evidence="1">
    <location>
        <begin position="58"/>
        <end position="68"/>
    </location>
</feature>
<feature type="region of interest" description="Disordered" evidence="1">
    <location>
        <begin position="58"/>
        <end position="84"/>
    </location>
</feature>
<protein>
    <submittedName>
        <fullName evidence="3">(northern house mosquito) hypothetical protein</fullName>
    </submittedName>
</protein>
<evidence type="ECO:0000256" key="2">
    <source>
        <dbReference type="SAM" id="Phobius"/>
    </source>
</evidence>
<name>A0A8D8C9T2_CULPI</name>
<evidence type="ECO:0000256" key="1">
    <source>
        <dbReference type="SAM" id="MobiDB-lite"/>
    </source>
</evidence>
<dbReference type="AlphaFoldDB" id="A0A8D8C9T2"/>
<feature type="transmembrane region" description="Helical" evidence="2">
    <location>
        <begin position="94"/>
        <end position="115"/>
    </location>
</feature>
<keyword evidence="2" id="KW-0812">Transmembrane</keyword>
<keyword evidence="2" id="KW-0472">Membrane</keyword>
<sequence>MATNHTMVNSETPLLDEIGTISRETSTDNGEGQGVCVTLGDGMVKICIRHTFQPPTVTNLGINSSTPGSPIPVQTDDFNQQSPDEPAAASFQKLIVIVVIVFFLFGNDILLVRLLSG</sequence>
<reference evidence="3" key="1">
    <citation type="submission" date="2021-05" db="EMBL/GenBank/DDBJ databases">
        <authorList>
            <person name="Alioto T."/>
            <person name="Alioto T."/>
            <person name="Gomez Garrido J."/>
        </authorList>
    </citation>
    <scope>NUCLEOTIDE SEQUENCE</scope>
</reference>
<proteinExistence type="predicted"/>
<keyword evidence="2" id="KW-1133">Transmembrane helix</keyword>
<organism evidence="3">
    <name type="scientific">Culex pipiens</name>
    <name type="common">House mosquito</name>
    <dbReference type="NCBI Taxonomy" id="7175"/>
    <lineage>
        <taxon>Eukaryota</taxon>
        <taxon>Metazoa</taxon>
        <taxon>Ecdysozoa</taxon>
        <taxon>Arthropoda</taxon>
        <taxon>Hexapoda</taxon>
        <taxon>Insecta</taxon>
        <taxon>Pterygota</taxon>
        <taxon>Neoptera</taxon>
        <taxon>Endopterygota</taxon>
        <taxon>Diptera</taxon>
        <taxon>Nematocera</taxon>
        <taxon>Culicoidea</taxon>
        <taxon>Culicidae</taxon>
        <taxon>Culicinae</taxon>
        <taxon>Culicini</taxon>
        <taxon>Culex</taxon>
        <taxon>Culex</taxon>
    </lineage>
</organism>
<accession>A0A8D8C9T2</accession>
<dbReference type="EMBL" id="HBUE01112701">
    <property type="protein sequence ID" value="CAG6489482.1"/>
    <property type="molecule type" value="Transcribed_RNA"/>
</dbReference>
<evidence type="ECO:0000313" key="3">
    <source>
        <dbReference type="EMBL" id="CAG6489482.1"/>
    </source>
</evidence>